<dbReference type="EMBL" id="KN831772">
    <property type="protein sequence ID" value="KIM45582.1"/>
    <property type="molecule type" value="Genomic_DNA"/>
</dbReference>
<proteinExistence type="predicted"/>
<organism evidence="2 3">
    <name type="scientific">Hebeloma cylindrosporum</name>
    <dbReference type="NCBI Taxonomy" id="76867"/>
    <lineage>
        <taxon>Eukaryota</taxon>
        <taxon>Fungi</taxon>
        <taxon>Dikarya</taxon>
        <taxon>Basidiomycota</taxon>
        <taxon>Agaricomycotina</taxon>
        <taxon>Agaricomycetes</taxon>
        <taxon>Agaricomycetidae</taxon>
        <taxon>Agaricales</taxon>
        <taxon>Agaricineae</taxon>
        <taxon>Hymenogastraceae</taxon>
        <taxon>Hebeloma</taxon>
    </lineage>
</organism>
<dbReference type="HOGENOM" id="CLU_2061786_0_0_1"/>
<reference evidence="3" key="2">
    <citation type="submission" date="2015-01" db="EMBL/GenBank/DDBJ databases">
        <title>Evolutionary Origins and Diversification of the Mycorrhizal Mutualists.</title>
        <authorList>
            <consortium name="DOE Joint Genome Institute"/>
            <consortium name="Mycorrhizal Genomics Consortium"/>
            <person name="Kohler A."/>
            <person name="Kuo A."/>
            <person name="Nagy L.G."/>
            <person name="Floudas D."/>
            <person name="Copeland A."/>
            <person name="Barry K.W."/>
            <person name="Cichocki N."/>
            <person name="Veneault-Fourrey C."/>
            <person name="LaButti K."/>
            <person name="Lindquist E.A."/>
            <person name="Lipzen A."/>
            <person name="Lundell T."/>
            <person name="Morin E."/>
            <person name="Murat C."/>
            <person name="Riley R."/>
            <person name="Ohm R."/>
            <person name="Sun H."/>
            <person name="Tunlid A."/>
            <person name="Henrissat B."/>
            <person name="Grigoriev I.V."/>
            <person name="Hibbett D.S."/>
            <person name="Martin F."/>
        </authorList>
    </citation>
    <scope>NUCLEOTIDE SEQUENCE [LARGE SCALE GENOMIC DNA]</scope>
    <source>
        <strain evidence="3">h7</strain>
    </source>
</reference>
<reference evidence="2 3" key="1">
    <citation type="submission" date="2014-04" db="EMBL/GenBank/DDBJ databases">
        <authorList>
            <consortium name="DOE Joint Genome Institute"/>
            <person name="Kuo A."/>
            <person name="Gay G."/>
            <person name="Dore J."/>
            <person name="Kohler A."/>
            <person name="Nagy L.G."/>
            <person name="Floudas D."/>
            <person name="Copeland A."/>
            <person name="Barry K.W."/>
            <person name="Cichocki N."/>
            <person name="Veneault-Fourrey C."/>
            <person name="LaButti K."/>
            <person name="Lindquist E.A."/>
            <person name="Lipzen A."/>
            <person name="Lundell T."/>
            <person name="Morin E."/>
            <person name="Murat C."/>
            <person name="Sun H."/>
            <person name="Tunlid A."/>
            <person name="Henrissat B."/>
            <person name="Grigoriev I.V."/>
            <person name="Hibbett D.S."/>
            <person name="Martin F."/>
            <person name="Nordberg H.P."/>
            <person name="Cantor M.N."/>
            <person name="Hua S.X."/>
        </authorList>
    </citation>
    <scope>NUCLEOTIDE SEQUENCE [LARGE SCALE GENOMIC DNA]</scope>
    <source>
        <strain evidence="3">h7</strain>
    </source>
</reference>
<sequence>MKRGHAEVMSGTTQPLKKAKTSSSEEASDDTIPVNVNGLPSTTNEQQHQDGWTKVEKRKKKKEVKKVDTGRSRDVRYAVYLTFRDQRTLFVHHVANHHHFHFVLPVCADNESEVHVFES</sequence>
<gene>
    <name evidence="2" type="ORF">M413DRAFT_343921</name>
</gene>
<name>A0A0C2YX83_HEBCY</name>
<evidence type="ECO:0000256" key="1">
    <source>
        <dbReference type="SAM" id="MobiDB-lite"/>
    </source>
</evidence>
<protein>
    <submittedName>
        <fullName evidence="2">Uncharacterized protein</fullName>
    </submittedName>
</protein>
<evidence type="ECO:0000313" key="3">
    <source>
        <dbReference type="Proteomes" id="UP000053424"/>
    </source>
</evidence>
<dbReference type="AlphaFoldDB" id="A0A0C2YX83"/>
<keyword evidence="3" id="KW-1185">Reference proteome</keyword>
<dbReference type="Proteomes" id="UP000053424">
    <property type="component" value="Unassembled WGS sequence"/>
</dbReference>
<evidence type="ECO:0000313" key="2">
    <source>
        <dbReference type="EMBL" id="KIM45582.1"/>
    </source>
</evidence>
<feature type="region of interest" description="Disordered" evidence="1">
    <location>
        <begin position="1"/>
        <end position="68"/>
    </location>
</feature>
<accession>A0A0C2YX83</accession>